<proteinExistence type="predicted"/>
<dbReference type="AlphaFoldDB" id="A0A1G9KDC5"/>
<dbReference type="RefSeq" id="WP_267888266.1">
    <property type="nucleotide sequence ID" value="NZ_FNGX01000002.1"/>
</dbReference>
<evidence type="ECO:0000313" key="2">
    <source>
        <dbReference type="Proteomes" id="UP000183162"/>
    </source>
</evidence>
<name>A0A1G9KDC5_STREI</name>
<accession>A0A1G9KDC5</accession>
<organism evidence="1 2">
    <name type="scientific">Streptococcus equinus</name>
    <name type="common">Streptococcus bovis</name>
    <dbReference type="NCBI Taxonomy" id="1335"/>
    <lineage>
        <taxon>Bacteria</taxon>
        <taxon>Bacillati</taxon>
        <taxon>Bacillota</taxon>
        <taxon>Bacilli</taxon>
        <taxon>Lactobacillales</taxon>
        <taxon>Streptococcaceae</taxon>
        <taxon>Streptococcus</taxon>
    </lineage>
</organism>
<sequence length="43" mass="5013">MIDYIIKSLKLSELAKVLLILGLAREARLTLKLLLTYRLTKRK</sequence>
<reference evidence="1 2" key="1">
    <citation type="submission" date="2016-10" db="EMBL/GenBank/DDBJ databases">
        <authorList>
            <person name="de Groot N.N."/>
        </authorList>
    </citation>
    <scope>NUCLEOTIDE SEQUENCE [LARGE SCALE GENOMIC DNA]</scope>
    <source>
        <strain evidence="1 2">Sb09</strain>
    </source>
</reference>
<evidence type="ECO:0000313" key="1">
    <source>
        <dbReference type="EMBL" id="SDL47592.1"/>
    </source>
</evidence>
<gene>
    <name evidence="1" type="ORF">SAMN05216400_0786</name>
</gene>
<dbReference type="Proteomes" id="UP000183162">
    <property type="component" value="Unassembled WGS sequence"/>
</dbReference>
<dbReference type="EMBL" id="FNGX01000002">
    <property type="protein sequence ID" value="SDL47592.1"/>
    <property type="molecule type" value="Genomic_DNA"/>
</dbReference>
<protein>
    <submittedName>
        <fullName evidence="1">Uncharacterized protein</fullName>
    </submittedName>
</protein>